<dbReference type="AlphaFoldDB" id="A0A2N9Y2R2"/>
<evidence type="ECO:0000313" key="2">
    <source>
        <dbReference type="Proteomes" id="UP000231094"/>
    </source>
</evidence>
<comment type="caution">
    <text evidence="1">The sequence shown here is derived from an EMBL/GenBank/DDBJ whole genome shotgun (WGS) entry which is preliminary data.</text>
</comment>
<accession>A0A2N9Y2R2</accession>
<reference evidence="1 2" key="1">
    <citation type="journal article" date="2017" name="MBio">
        <title>Type VI secretion-mediated competition in the bee gut microbiome.</title>
        <authorList>
            <person name="Steele M.I."/>
            <person name="Kwong W.K."/>
            <person name="Powell J.E."/>
            <person name="Whiteley M."/>
            <person name="Moran N.A."/>
        </authorList>
    </citation>
    <scope>NUCLEOTIDE SEQUENCE [LARGE SCALE GENOMIC DNA]</scope>
    <source>
        <strain evidence="1 2">PEB0171</strain>
    </source>
</reference>
<dbReference type="RefSeq" id="WP_100115626.1">
    <property type="nucleotide sequence ID" value="NZ_JBNPAZ010000009.1"/>
</dbReference>
<organism evidence="1 2">
    <name type="scientific">Snodgrassella alvi</name>
    <dbReference type="NCBI Taxonomy" id="1196083"/>
    <lineage>
        <taxon>Bacteria</taxon>
        <taxon>Pseudomonadati</taxon>
        <taxon>Pseudomonadota</taxon>
        <taxon>Betaproteobacteria</taxon>
        <taxon>Neisseriales</taxon>
        <taxon>Neisseriaceae</taxon>
        <taxon>Snodgrassella</taxon>
    </lineage>
</organism>
<evidence type="ECO:0000313" key="1">
    <source>
        <dbReference type="EMBL" id="PIT61495.1"/>
    </source>
</evidence>
<sequence>MHKQVLIIKLISQLKQLIYLKIIYFIEYICHLNIFYHSFNWTIYQWNRSKEFMADLDALKMIPKYHFTLDVSFAGANYSGIGKLLLQNRYKLSDLDYVTYYAGKSETLSLSKLLK</sequence>
<dbReference type="EMBL" id="MEIV01000061">
    <property type="protein sequence ID" value="PIT61495.1"/>
    <property type="molecule type" value="Genomic_DNA"/>
</dbReference>
<protein>
    <submittedName>
        <fullName evidence="1">Uncharacterized protein</fullName>
    </submittedName>
</protein>
<name>A0A2N9Y2R2_9NEIS</name>
<proteinExistence type="predicted"/>
<gene>
    <name evidence="1" type="ORF">BHC47_00920</name>
</gene>
<dbReference type="Proteomes" id="UP000231094">
    <property type="component" value="Unassembled WGS sequence"/>
</dbReference>